<evidence type="ECO:0000256" key="1">
    <source>
        <dbReference type="ARBA" id="ARBA00023004"/>
    </source>
</evidence>
<dbReference type="InterPro" id="IPR008988">
    <property type="entry name" value="Transcriptional_repressor_C"/>
</dbReference>
<dbReference type="PANTHER" id="PTHR43151">
    <property type="entry name" value="FEOA FAMILY PROTEIN"/>
    <property type="match status" value="1"/>
</dbReference>
<dbReference type="Gene3D" id="2.30.30.90">
    <property type="match status" value="1"/>
</dbReference>
<evidence type="ECO:0000313" key="3">
    <source>
        <dbReference type="EMBL" id="HIR92969.1"/>
    </source>
</evidence>
<dbReference type="GO" id="GO:0046914">
    <property type="term" value="F:transition metal ion binding"/>
    <property type="evidence" value="ECO:0007669"/>
    <property type="project" value="InterPro"/>
</dbReference>
<dbReference type="InterPro" id="IPR053184">
    <property type="entry name" value="FeoA-like"/>
</dbReference>
<evidence type="ECO:0000259" key="2">
    <source>
        <dbReference type="SMART" id="SM00899"/>
    </source>
</evidence>
<dbReference type="AlphaFoldDB" id="A0A9D1EJW8"/>
<dbReference type="SUPFAM" id="SSF50037">
    <property type="entry name" value="C-terminal domain of transcriptional repressors"/>
    <property type="match status" value="1"/>
</dbReference>
<reference evidence="3" key="2">
    <citation type="journal article" date="2021" name="PeerJ">
        <title>Extensive microbial diversity within the chicken gut microbiome revealed by metagenomics and culture.</title>
        <authorList>
            <person name="Gilroy R."/>
            <person name="Ravi A."/>
            <person name="Getino M."/>
            <person name="Pursley I."/>
            <person name="Horton D.L."/>
            <person name="Alikhan N.F."/>
            <person name="Baker D."/>
            <person name="Gharbi K."/>
            <person name="Hall N."/>
            <person name="Watson M."/>
            <person name="Adriaenssens E.M."/>
            <person name="Foster-Nyarko E."/>
            <person name="Jarju S."/>
            <person name="Secka A."/>
            <person name="Antonio M."/>
            <person name="Oren A."/>
            <person name="Chaudhuri R.R."/>
            <person name="La Ragione R."/>
            <person name="Hildebrand F."/>
            <person name="Pallen M.J."/>
        </authorList>
    </citation>
    <scope>NUCLEOTIDE SEQUENCE</scope>
    <source>
        <strain evidence="3">ChiSxjej1B13-7041</strain>
    </source>
</reference>
<proteinExistence type="predicted"/>
<comment type="caution">
    <text evidence="3">The sequence shown here is derived from an EMBL/GenBank/DDBJ whole genome shotgun (WGS) entry which is preliminary data.</text>
</comment>
<dbReference type="SMART" id="SM00899">
    <property type="entry name" value="FeoA"/>
    <property type="match status" value="1"/>
</dbReference>
<dbReference type="InterPro" id="IPR038157">
    <property type="entry name" value="FeoA_core_dom"/>
</dbReference>
<reference evidence="3" key="1">
    <citation type="submission" date="2020-10" db="EMBL/GenBank/DDBJ databases">
        <authorList>
            <person name="Gilroy R."/>
        </authorList>
    </citation>
    <scope>NUCLEOTIDE SEQUENCE</scope>
    <source>
        <strain evidence="3">ChiSxjej1B13-7041</strain>
    </source>
</reference>
<accession>A0A9D1EJW8</accession>
<keyword evidence="1" id="KW-0408">Iron</keyword>
<dbReference type="InterPro" id="IPR007167">
    <property type="entry name" value="Fe-transptr_FeoA-like"/>
</dbReference>
<dbReference type="EMBL" id="DVHU01000057">
    <property type="protein sequence ID" value="HIR92969.1"/>
    <property type="molecule type" value="Genomic_DNA"/>
</dbReference>
<organism evidence="3 4">
    <name type="scientific">Candidatus Egerieimonas intestinavium</name>
    <dbReference type="NCBI Taxonomy" id="2840777"/>
    <lineage>
        <taxon>Bacteria</taxon>
        <taxon>Bacillati</taxon>
        <taxon>Bacillota</taxon>
        <taxon>Clostridia</taxon>
        <taxon>Lachnospirales</taxon>
        <taxon>Lachnospiraceae</taxon>
        <taxon>Lachnospiraceae incertae sedis</taxon>
        <taxon>Candidatus Egerieimonas</taxon>
    </lineage>
</organism>
<dbReference type="PANTHER" id="PTHR43151:SF1">
    <property type="entry name" value="SSR2333 PROTEIN"/>
    <property type="match status" value="1"/>
</dbReference>
<dbReference type="Proteomes" id="UP000886841">
    <property type="component" value="Unassembled WGS sequence"/>
</dbReference>
<sequence>MRLIEGEVHKSYVVQDICLPLQTRRRLESLGMTEGMQVEIVNKKRRGAVIIRMRGTRFAIGQQIASQIQVEGEV</sequence>
<feature type="domain" description="Ferrous iron transporter FeoA-like" evidence="2">
    <location>
        <begin position="1"/>
        <end position="72"/>
    </location>
</feature>
<evidence type="ECO:0000313" key="4">
    <source>
        <dbReference type="Proteomes" id="UP000886841"/>
    </source>
</evidence>
<name>A0A9D1EJW8_9FIRM</name>
<dbReference type="Pfam" id="PF04023">
    <property type="entry name" value="FeoA"/>
    <property type="match status" value="1"/>
</dbReference>
<protein>
    <submittedName>
        <fullName evidence="3">Ferrous iron transport protein A</fullName>
    </submittedName>
</protein>
<gene>
    <name evidence="3" type="ORF">IAB98_06085</name>
</gene>